<dbReference type="Pfam" id="PF00069">
    <property type="entry name" value="Pkinase"/>
    <property type="match status" value="1"/>
</dbReference>
<keyword evidence="4 9" id="KW-0547">Nucleotide-binding</keyword>
<evidence type="ECO:0000256" key="1">
    <source>
        <dbReference type="ARBA" id="ARBA00012425"/>
    </source>
</evidence>
<evidence type="ECO:0000259" key="10">
    <source>
        <dbReference type="PROSITE" id="PS50011"/>
    </source>
</evidence>
<comment type="catalytic activity">
    <reaction evidence="7">
        <text>L-threonyl-[protein] + ATP = O-phospho-L-threonyl-[protein] + ADP + H(+)</text>
        <dbReference type="Rhea" id="RHEA:46608"/>
        <dbReference type="Rhea" id="RHEA-COMP:11060"/>
        <dbReference type="Rhea" id="RHEA-COMP:11605"/>
        <dbReference type="ChEBI" id="CHEBI:15378"/>
        <dbReference type="ChEBI" id="CHEBI:30013"/>
        <dbReference type="ChEBI" id="CHEBI:30616"/>
        <dbReference type="ChEBI" id="CHEBI:61977"/>
        <dbReference type="ChEBI" id="CHEBI:456216"/>
        <dbReference type="EC" id="2.7.11.22"/>
    </reaction>
</comment>
<dbReference type="Proteomes" id="UP000008141">
    <property type="component" value="Unassembled WGS sequence"/>
</dbReference>
<dbReference type="GO" id="GO:0004713">
    <property type="term" value="F:protein tyrosine kinase activity"/>
    <property type="evidence" value="ECO:0007669"/>
    <property type="project" value="InterPro"/>
</dbReference>
<dbReference type="RefSeq" id="XP_005846515.1">
    <property type="nucleotide sequence ID" value="XM_005846453.1"/>
</dbReference>
<dbReference type="SUPFAM" id="SSF56112">
    <property type="entry name" value="Protein kinase-like (PK-like)"/>
    <property type="match status" value="1"/>
</dbReference>
<dbReference type="PROSITE" id="PS00107">
    <property type="entry name" value="PROTEIN_KINASE_ATP"/>
    <property type="match status" value="1"/>
</dbReference>
<keyword evidence="3" id="KW-0808">Transferase</keyword>
<feature type="binding site" evidence="9">
    <location>
        <position position="41"/>
    </location>
    <ligand>
        <name>ATP</name>
        <dbReference type="ChEBI" id="CHEBI:30616"/>
    </ligand>
</feature>
<dbReference type="OrthoDB" id="1732493at2759"/>
<keyword evidence="12" id="KW-1185">Reference proteome</keyword>
<feature type="domain" description="Protein kinase" evidence="10">
    <location>
        <begin position="12"/>
        <end position="312"/>
    </location>
</feature>
<dbReference type="KEGG" id="cvr:CHLNCDRAFT_135760"/>
<dbReference type="InterPro" id="IPR050108">
    <property type="entry name" value="CDK"/>
</dbReference>
<proteinExistence type="predicted"/>
<evidence type="ECO:0000256" key="2">
    <source>
        <dbReference type="ARBA" id="ARBA00022527"/>
    </source>
</evidence>
<dbReference type="STRING" id="554065.E1ZIY3"/>
<dbReference type="PROSITE" id="PS00109">
    <property type="entry name" value="PROTEIN_KINASE_TYR"/>
    <property type="match status" value="1"/>
</dbReference>
<dbReference type="GO" id="GO:0005524">
    <property type="term" value="F:ATP binding"/>
    <property type="evidence" value="ECO:0007669"/>
    <property type="project" value="UniProtKB-UniRule"/>
</dbReference>
<gene>
    <name evidence="11" type="ORF">CHLNCDRAFT_135760</name>
</gene>
<protein>
    <recommendedName>
        <fullName evidence="1">cyclin-dependent kinase</fullName>
        <ecNumber evidence="1">2.7.11.22</ecNumber>
    </recommendedName>
</protein>
<evidence type="ECO:0000256" key="9">
    <source>
        <dbReference type="PROSITE-ProRule" id="PRU10141"/>
    </source>
</evidence>
<dbReference type="GO" id="GO:0004693">
    <property type="term" value="F:cyclin-dependent protein serine/threonine kinase activity"/>
    <property type="evidence" value="ECO:0007669"/>
    <property type="project" value="UniProtKB-EC"/>
</dbReference>
<evidence type="ECO:0000256" key="3">
    <source>
        <dbReference type="ARBA" id="ARBA00022679"/>
    </source>
</evidence>
<dbReference type="InterPro" id="IPR008266">
    <property type="entry name" value="Tyr_kinase_AS"/>
</dbReference>
<reference evidence="11 12" key="1">
    <citation type="journal article" date="2010" name="Plant Cell">
        <title>The Chlorella variabilis NC64A genome reveals adaptation to photosymbiosis, coevolution with viruses, and cryptic sex.</title>
        <authorList>
            <person name="Blanc G."/>
            <person name="Duncan G."/>
            <person name="Agarkova I."/>
            <person name="Borodovsky M."/>
            <person name="Gurnon J."/>
            <person name="Kuo A."/>
            <person name="Lindquist E."/>
            <person name="Lucas S."/>
            <person name="Pangilinan J."/>
            <person name="Polle J."/>
            <person name="Salamov A."/>
            <person name="Terry A."/>
            <person name="Yamada T."/>
            <person name="Dunigan D.D."/>
            <person name="Grigoriev I.V."/>
            <person name="Claverie J.M."/>
            <person name="Van Etten J.L."/>
        </authorList>
    </citation>
    <scope>NUCLEOTIDE SEQUENCE [LARGE SCALE GENOMIC DNA]</scope>
    <source>
        <strain evidence="11 12">NC64A</strain>
    </source>
</reference>
<evidence type="ECO:0000256" key="5">
    <source>
        <dbReference type="ARBA" id="ARBA00022777"/>
    </source>
</evidence>
<dbReference type="OMA" id="KITFPYH"/>
<evidence type="ECO:0000313" key="12">
    <source>
        <dbReference type="Proteomes" id="UP000008141"/>
    </source>
</evidence>
<comment type="catalytic activity">
    <reaction evidence="8">
        <text>L-seryl-[protein] + ATP = O-phospho-L-seryl-[protein] + ADP + H(+)</text>
        <dbReference type="Rhea" id="RHEA:17989"/>
        <dbReference type="Rhea" id="RHEA-COMP:9863"/>
        <dbReference type="Rhea" id="RHEA-COMP:11604"/>
        <dbReference type="ChEBI" id="CHEBI:15378"/>
        <dbReference type="ChEBI" id="CHEBI:29999"/>
        <dbReference type="ChEBI" id="CHEBI:30616"/>
        <dbReference type="ChEBI" id="CHEBI:83421"/>
        <dbReference type="ChEBI" id="CHEBI:456216"/>
        <dbReference type="EC" id="2.7.11.22"/>
    </reaction>
</comment>
<dbReference type="eggNOG" id="KOG0594">
    <property type="taxonomic scope" value="Eukaryota"/>
</dbReference>
<dbReference type="Gene3D" id="3.30.200.20">
    <property type="entry name" value="Phosphorylase Kinase, domain 1"/>
    <property type="match status" value="1"/>
</dbReference>
<evidence type="ECO:0000313" key="11">
    <source>
        <dbReference type="EMBL" id="EFN54413.1"/>
    </source>
</evidence>
<keyword evidence="2" id="KW-0723">Serine/threonine-protein kinase</keyword>
<evidence type="ECO:0000256" key="4">
    <source>
        <dbReference type="ARBA" id="ARBA00022741"/>
    </source>
</evidence>
<dbReference type="AlphaFoldDB" id="E1ZIY3"/>
<evidence type="ECO:0000256" key="8">
    <source>
        <dbReference type="ARBA" id="ARBA00048367"/>
    </source>
</evidence>
<dbReference type="EMBL" id="GL433848">
    <property type="protein sequence ID" value="EFN54413.1"/>
    <property type="molecule type" value="Genomic_DNA"/>
</dbReference>
<dbReference type="SMART" id="SM00219">
    <property type="entry name" value="TyrKc"/>
    <property type="match status" value="1"/>
</dbReference>
<dbReference type="GeneID" id="17353628"/>
<dbReference type="InterPro" id="IPR020635">
    <property type="entry name" value="Tyr_kinase_cat_dom"/>
</dbReference>
<accession>E1ZIY3</accession>
<dbReference type="InterPro" id="IPR017441">
    <property type="entry name" value="Protein_kinase_ATP_BS"/>
</dbReference>
<dbReference type="InParanoid" id="E1ZIY3"/>
<sequence length="333" mass="35378">MALFDVPGTDEYEVEDEVGHGTFSEVHRARHRATGGLVALKHMFLQEEGVLPTHVRRELRLLRAVQHPSVVSLLGVKQQGFSVALVLEHCLTDLRVLLARLRGTALDAAVAKAVAQQLLQALAACHAAGFLHRDVAPSNILVASSGAVKLADFGQARHLPGASSNGVAGEPASDEEEVAGGLTPGAALCTRWYKAPELLFNSRSYGPGVDLWGAGCILAELLAGRPLFPGSSDIAQLALMSDQLGSISEERWPGVRELPDWGKLIFQEQAARDLGAALPGAPPDAVQLVAGLLQYNPDHRLSAEQALQSPYFRQEPLPAAPDVLLGVVLHALA</sequence>
<dbReference type="InterPro" id="IPR000719">
    <property type="entry name" value="Prot_kinase_dom"/>
</dbReference>
<dbReference type="GO" id="GO:0005634">
    <property type="term" value="C:nucleus"/>
    <property type="evidence" value="ECO:0007669"/>
    <property type="project" value="TreeGrafter"/>
</dbReference>
<dbReference type="PANTHER" id="PTHR24056:SF171">
    <property type="entry name" value="CYCLIN-DEPENDENT KINASE 20"/>
    <property type="match status" value="1"/>
</dbReference>
<evidence type="ECO:0000256" key="6">
    <source>
        <dbReference type="ARBA" id="ARBA00022840"/>
    </source>
</evidence>
<dbReference type="FunFam" id="1.10.510.10:FF:000624">
    <property type="entry name" value="Mitogen-activated protein kinase"/>
    <property type="match status" value="1"/>
</dbReference>
<keyword evidence="5" id="KW-0418">Kinase</keyword>
<organism evidence="12">
    <name type="scientific">Chlorella variabilis</name>
    <name type="common">Green alga</name>
    <dbReference type="NCBI Taxonomy" id="554065"/>
    <lineage>
        <taxon>Eukaryota</taxon>
        <taxon>Viridiplantae</taxon>
        <taxon>Chlorophyta</taxon>
        <taxon>core chlorophytes</taxon>
        <taxon>Trebouxiophyceae</taxon>
        <taxon>Chlorellales</taxon>
        <taxon>Chlorellaceae</taxon>
        <taxon>Chlorella clade</taxon>
        <taxon>Chlorella</taxon>
    </lineage>
</organism>
<keyword evidence="6 9" id="KW-0067">ATP-binding</keyword>
<dbReference type="PANTHER" id="PTHR24056">
    <property type="entry name" value="CELL DIVISION PROTEIN KINASE"/>
    <property type="match status" value="1"/>
</dbReference>
<evidence type="ECO:0000256" key="7">
    <source>
        <dbReference type="ARBA" id="ARBA00047811"/>
    </source>
</evidence>
<name>E1ZIY3_CHLVA</name>
<dbReference type="Gene3D" id="1.10.510.10">
    <property type="entry name" value="Transferase(Phosphotransferase) domain 1"/>
    <property type="match status" value="1"/>
</dbReference>
<dbReference type="PROSITE" id="PS50011">
    <property type="entry name" value="PROTEIN_KINASE_DOM"/>
    <property type="match status" value="1"/>
</dbReference>
<dbReference type="EC" id="2.7.11.22" evidence="1"/>
<dbReference type="InterPro" id="IPR011009">
    <property type="entry name" value="Kinase-like_dom_sf"/>
</dbReference>